<dbReference type="EC" id="7.1.1.-" evidence="2"/>
<keyword evidence="2" id="KW-0812">Transmembrane</keyword>
<accession>A0ABT2MNI1</accession>
<dbReference type="RefSeq" id="WP_367289833.1">
    <property type="nucleotide sequence ID" value="NZ_JAMXFF010000009.1"/>
</dbReference>
<keyword evidence="2" id="KW-0520">NAD</keyword>
<feature type="transmembrane region" description="Helical" evidence="2">
    <location>
        <begin position="144"/>
        <end position="166"/>
    </location>
</feature>
<gene>
    <name evidence="4" type="ORF">NG799_08120</name>
</gene>
<name>A0ABT2MNI1_9CYAN</name>
<dbReference type="PANTHER" id="PTHR33269">
    <property type="entry name" value="NADH-UBIQUINONE OXIDOREDUCTASE CHAIN 6"/>
    <property type="match status" value="1"/>
</dbReference>
<feature type="region of interest" description="Disordered" evidence="3">
    <location>
        <begin position="188"/>
        <end position="208"/>
    </location>
</feature>
<feature type="transmembrane region" description="Helical" evidence="2">
    <location>
        <begin position="36"/>
        <end position="53"/>
    </location>
</feature>
<keyword evidence="2" id="KW-1133">Transmembrane helix</keyword>
<dbReference type="Proteomes" id="UP001525890">
    <property type="component" value="Unassembled WGS sequence"/>
</dbReference>
<organism evidence="4 5">
    <name type="scientific">Laspinema palackyanum D2a</name>
    <dbReference type="NCBI Taxonomy" id="2953684"/>
    <lineage>
        <taxon>Bacteria</taxon>
        <taxon>Bacillati</taxon>
        <taxon>Cyanobacteriota</taxon>
        <taxon>Cyanophyceae</taxon>
        <taxon>Oscillatoriophycideae</taxon>
        <taxon>Oscillatoriales</taxon>
        <taxon>Laspinemataceae</taxon>
        <taxon>Laspinema</taxon>
        <taxon>Laspinema palackyanum</taxon>
    </lineage>
</organism>
<evidence type="ECO:0000313" key="4">
    <source>
        <dbReference type="EMBL" id="MCT7966297.1"/>
    </source>
</evidence>
<keyword evidence="2" id="KW-0874">Quinone</keyword>
<dbReference type="NCBIfam" id="NF005163">
    <property type="entry name" value="PRK06638.1-3"/>
    <property type="match status" value="1"/>
</dbReference>
<evidence type="ECO:0000256" key="1">
    <source>
        <dbReference type="ARBA" id="ARBA00005698"/>
    </source>
</evidence>
<evidence type="ECO:0000313" key="5">
    <source>
        <dbReference type="Proteomes" id="UP001525890"/>
    </source>
</evidence>
<feature type="transmembrane region" description="Helical" evidence="2">
    <location>
        <begin position="102"/>
        <end position="122"/>
    </location>
</feature>
<dbReference type="InterPro" id="IPR001457">
    <property type="entry name" value="NADH_UbQ/plastoQ_OxRdtase_su6"/>
</dbReference>
<keyword evidence="4" id="KW-0560">Oxidoreductase</keyword>
<keyword evidence="2" id="KW-0472">Membrane</keyword>
<dbReference type="Gene3D" id="1.20.120.1200">
    <property type="entry name" value="NADH-ubiquinone/plastoquinone oxidoreductase chain 6, subunit NuoJ"/>
    <property type="match status" value="1"/>
</dbReference>
<evidence type="ECO:0000256" key="3">
    <source>
        <dbReference type="SAM" id="MobiDB-lite"/>
    </source>
</evidence>
<dbReference type="InterPro" id="IPR042106">
    <property type="entry name" value="Nuo/plastoQ_OxRdtase_6_NuoJ"/>
</dbReference>
<comment type="catalytic activity">
    <reaction evidence="2">
        <text>a plastoquinone + NADPH + (n+1) H(+)(in) = a plastoquinol + NADP(+) + n H(+)(out)</text>
        <dbReference type="Rhea" id="RHEA:42612"/>
        <dbReference type="Rhea" id="RHEA-COMP:9561"/>
        <dbReference type="Rhea" id="RHEA-COMP:9562"/>
        <dbReference type="ChEBI" id="CHEBI:15378"/>
        <dbReference type="ChEBI" id="CHEBI:17757"/>
        <dbReference type="ChEBI" id="CHEBI:57783"/>
        <dbReference type="ChEBI" id="CHEBI:58349"/>
        <dbReference type="ChEBI" id="CHEBI:62192"/>
    </reaction>
</comment>
<dbReference type="EMBL" id="JAMXFF010000009">
    <property type="protein sequence ID" value="MCT7966297.1"/>
    <property type="molecule type" value="Genomic_DNA"/>
</dbReference>
<feature type="transmembrane region" description="Helical" evidence="2">
    <location>
        <begin position="6"/>
        <end position="29"/>
    </location>
</feature>
<comment type="function">
    <text evidence="2">NDH-1 shuttles electrons from NADH, via FMN and iron-sulfur (Fe-S) centers, to quinones in the respiratory chain. Couples the redox reaction to proton translocation (for every two electrons transferred, four hydrogen ions are translocated across the cytoplasmic membrane), and thus conserves the redox energy in a proton gradient.</text>
</comment>
<dbReference type="PANTHER" id="PTHR33269:SF17">
    <property type="entry name" value="NADH-UBIQUINONE OXIDOREDUCTASE CHAIN 6"/>
    <property type="match status" value="1"/>
</dbReference>
<proteinExistence type="inferred from homology"/>
<reference evidence="4 5" key="1">
    <citation type="journal article" date="2022" name="Front. Microbiol.">
        <title>High genomic differentiation and limited gene flow indicate recent cryptic speciation within the genus Laspinema (cyanobacteria).</title>
        <authorList>
            <person name="Stanojkovic A."/>
            <person name="Skoupy S."/>
            <person name="Skaloud P."/>
            <person name="Dvorak P."/>
        </authorList>
    </citation>
    <scope>NUCLEOTIDE SEQUENCE [LARGE SCALE GENOMIC DNA]</scope>
    <source>
        <strain evidence="4 5">D2a</strain>
    </source>
</reference>
<comment type="caution">
    <text evidence="4">The sequence shown here is derived from an EMBL/GenBank/DDBJ whole genome shotgun (WGS) entry which is preliminary data.</text>
</comment>
<sequence>MNLAEGVQIVSFGLLAVMMIGAALGVVLLSQVVYSAFLLGGVFISMAGLYLLLNADFVAAAQILIYVGAVNVLILFAIMLVNKQEDFTNLPNYWIRRGATALVALGLFALLSTMVLSTPWAVTPTAATAENTVVQIGEHLFSDFLLPFELASVLLLMAMVGAIILARRELIPPERKAQIDSAELDLKLPERPRTPVPALRGNRVETQE</sequence>
<keyword evidence="2" id="KW-1003">Cell membrane</keyword>
<dbReference type="Pfam" id="PF00499">
    <property type="entry name" value="Oxidored_q3"/>
    <property type="match status" value="1"/>
</dbReference>
<feature type="transmembrane region" description="Helical" evidence="2">
    <location>
        <begin position="59"/>
        <end position="81"/>
    </location>
</feature>
<comment type="subcellular location">
    <subcellularLocation>
        <location evidence="2">Cell membrane</location>
        <topology evidence="2">Multi-pass membrane protein</topology>
    </subcellularLocation>
</comment>
<evidence type="ECO:0000256" key="2">
    <source>
        <dbReference type="RuleBase" id="RU004429"/>
    </source>
</evidence>
<comment type="catalytic activity">
    <reaction evidence="2">
        <text>a plastoquinone + NADH + (n+1) H(+)(in) = a plastoquinol + NAD(+) + n H(+)(out)</text>
        <dbReference type="Rhea" id="RHEA:42608"/>
        <dbReference type="Rhea" id="RHEA-COMP:9561"/>
        <dbReference type="Rhea" id="RHEA-COMP:9562"/>
        <dbReference type="ChEBI" id="CHEBI:15378"/>
        <dbReference type="ChEBI" id="CHEBI:17757"/>
        <dbReference type="ChEBI" id="CHEBI:57540"/>
        <dbReference type="ChEBI" id="CHEBI:57945"/>
        <dbReference type="ChEBI" id="CHEBI:62192"/>
    </reaction>
</comment>
<protein>
    <recommendedName>
        <fullName evidence="2">NADH-quinone oxidoreductase subunit J</fullName>
        <ecNumber evidence="2">7.1.1.-</ecNumber>
    </recommendedName>
</protein>
<dbReference type="GO" id="GO:0050136">
    <property type="term" value="F:NADH dehydrogenase (quinone) (non-electrogenic) activity"/>
    <property type="evidence" value="ECO:0007669"/>
    <property type="project" value="UniProtKB-EC"/>
</dbReference>
<keyword evidence="5" id="KW-1185">Reference proteome</keyword>
<comment type="similarity">
    <text evidence="1 2">Belongs to the complex I subunit 6 family.</text>
</comment>